<dbReference type="EMBL" id="BAABLF010000009">
    <property type="protein sequence ID" value="GAA5191024.1"/>
    <property type="molecule type" value="Genomic_DNA"/>
</dbReference>
<dbReference type="RefSeq" id="WP_345316629.1">
    <property type="nucleotide sequence ID" value="NZ_BAABLF010000009.1"/>
</dbReference>
<reference evidence="2" key="1">
    <citation type="journal article" date="2019" name="Int. J. Syst. Evol. Microbiol.">
        <title>The Global Catalogue of Microorganisms (GCM) 10K type strain sequencing project: providing services to taxonomists for standard genome sequencing and annotation.</title>
        <authorList>
            <consortium name="The Broad Institute Genomics Platform"/>
            <consortium name="The Broad Institute Genome Sequencing Center for Infectious Disease"/>
            <person name="Wu L."/>
            <person name="Ma J."/>
        </authorList>
    </citation>
    <scope>NUCLEOTIDE SEQUENCE [LARGE SCALE GENOMIC DNA]</scope>
    <source>
        <strain evidence="2">JCM 18720</strain>
    </source>
</reference>
<gene>
    <name evidence="1" type="ORF">GCM10025772_16990</name>
</gene>
<evidence type="ECO:0000313" key="1">
    <source>
        <dbReference type="EMBL" id="GAA5191024.1"/>
    </source>
</evidence>
<comment type="caution">
    <text evidence="1">The sequence shown here is derived from an EMBL/GenBank/DDBJ whole genome shotgun (WGS) entry which is preliminary data.</text>
</comment>
<evidence type="ECO:0000313" key="2">
    <source>
        <dbReference type="Proteomes" id="UP001501600"/>
    </source>
</evidence>
<sequence>MTFKRFFSFWGGNKSQSASLQLPIVSHRVPEELDRVLQQYNAQRAASIQNRGDETCDDAKDL</sequence>
<dbReference type="Proteomes" id="UP001501600">
    <property type="component" value="Unassembled WGS sequence"/>
</dbReference>
<keyword evidence="2" id="KW-1185">Reference proteome</keyword>
<name>A0ABP9S3S7_9GAMM</name>
<protein>
    <submittedName>
        <fullName evidence="1">Uncharacterized protein</fullName>
    </submittedName>
</protein>
<organism evidence="1 2">
    <name type="scientific">Ferrimonas gelatinilytica</name>
    <dbReference type="NCBI Taxonomy" id="1255257"/>
    <lineage>
        <taxon>Bacteria</taxon>
        <taxon>Pseudomonadati</taxon>
        <taxon>Pseudomonadota</taxon>
        <taxon>Gammaproteobacteria</taxon>
        <taxon>Alteromonadales</taxon>
        <taxon>Ferrimonadaceae</taxon>
        <taxon>Ferrimonas</taxon>
    </lineage>
</organism>
<proteinExistence type="predicted"/>
<accession>A0ABP9S3S7</accession>